<sequence>MVRLKEEINTLLKKLGMSKKYKAPDKIGKVV</sequence>
<evidence type="ECO:0000313" key="1">
    <source>
        <dbReference type="EMBL" id="ODS31282.1"/>
    </source>
</evidence>
<evidence type="ECO:0000313" key="2">
    <source>
        <dbReference type="Proteomes" id="UP000094056"/>
    </source>
</evidence>
<comment type="caution">
    <text evidence="1">The sequence shown here is derived from an EMBL/GenBank/DDBJ whole genome shotgun (WGS) entry which is preliminary data.</text>
</comment>
<name>A0A1E3X6S0_9BACT</name>
<gene>
    <name evidence="1" type="ORF">SCARUB_03602</name>
</gene>
<dbReference type="EMBL" id="MAYW01000129">
    <property type="protein sequence ID" value="ODS31282.1"/>
    <property type="molecule type" value="Genomic_DNA"/>
</dbReference>
<organism evidence="1 2">
    <name type="scientific">Candidatus Scalindua rubra</name>
    <dbReference type="NCBI Taxonomy" id="1872076"/>
    <lineage>
        <taxon>Bacteria</taxon>
        <taxon>Pseudomonadati</taxon>
        <taxon>Planctomycetota</taxon>
        <taxon>Candidatus Brocadiia</taxon>
        <taxon>Candidatus Brocadiales</taxon>
        <taxon>Candidatus Scalinduaceae</taxon>
        <taxon>Candidatus Scalindua</taxon>
    </lineage>
</organism>
<reference evidence="1 2" key="1">
    <citation type="submission" date="2016-07" db="EMBL/GenBank/DDBJ databases">
        <title>Draft genome of Scalindua rubra, obtained from a brine-seawater interface in the Red Sea, sheds light on salt adaptation in anammox bacteria.</title>
        <authorList>
            <person name="Speth D.R."/>
            <person name="Lagkouvardos I."/>
            <person name="Wang Y."/>
            <person name="Qian P.-Y."/>
            <person name="Dutilh B.E."/>
            <person name="Jetten M.S."/>
        </authorList>
    </citation>
    <scope>NUCLEOTIDE SEQUENCE [LARGE SCALE GENOMIC DNA]</scope>
    <source>
        <strain evidence="1">BSI-1</strain>
    </source>
</reference>
<accession>A0A1E3X6S0</accession>
<dbReference type="Proteomes" id="UP000094056">
    <property type="component" value="Unassembled WGS sequence"/>
</dbReference>
<proteinExistence type="predicted"/>
<dbReference type="AlphaFoldDB" id="A0A1E3X6S0"/>
<protein>
    <submittedName>
        <fullName evidence="1">Uncharacterized protein</fullName>
    </submittedName>
</protein>